<gene>
    <name evidence="8" type="ORF">EOE65_11355</name>
</gene>
<dbReference type="InterPro" id="IPR025963">
    <property type="entry name" value="FLgD_Tudor"/>
</dbReference>
<feature type="domain" description="FlgD/Vpr Ig-like" evidence="6">
    <location>
        <begin position="124"/>
        <end position="179"/>
    </location>
</feature>
<reference evidence="8 9" key="1">
    <citation type="submission" date="2019-01" db="EMBL/GenBank/DDBJ databases">
        <authorList>
            <person name="Chen W.-M."/>
        </authorList>
    </citation>
    <scope>NUCLEOTIDE SEQUENCE [LARGE SCALE GENOMIC DNA]</scope>
    <source>
        <strain evidence="8 9">HPM-16</strain>
    </source>
</reference>
<feature type="domain" description="FlgD Tudor-like" evidence="7">
    <location>
        <begin position="92"/>
        <end position="224"/>
    </location>
</feature>
<dbReference type="EMBL" id="SACQ01000005">
    <property type="protein sequence ID" value="RVU30241.1"/>
    <property type="molecule type" value="Genomic_DNA"/>
</dbReference>
<dbReference type="InterPro" id="IPR025965">
    <property type="entry name" value="FlgD/Vpr_Ig-like"/>
</dbReference>
<comment type="similarity">
    <text evidence="1 5">Belongs to the FlgD family.</text>
</comment>
<protein>
    <recommendedName>
        <fullName evidence="2 5">Basal-body rod modification protein FlgD</fullName>
    </recommendedName>
</protein>
<keyword evidence="9" id="KW-1185">Reference proteome</keyword>
<dbReference type="InterPro" id="IPR005648">
    <property type="entry name" value="FlgD"/>
</dbReference>
<dbReference type="Pfam" id="PF13861">
    <property type="entry name" value="FLgD_tudor"/>
    <property type="match status" value="1"/>
</dbReference>
<evidence type="ECO:0000259" key="6">
    <source>
        <dbReference type="Pfam" id="PF13860"/>
    </source>
</evidence>
<proteinExistence type="inferred from homology"/>
<dbReference type="Gene3D" id="2.30.30.910">
    <property type="match status" value="1"/>
</dbReference>
<dbReference type="RefSeq" id="WP_127694437.1">
    <property type="nucleotide sequence ID" value="NZ_SACQ01000005.1"/>
</dbReference>
<evidence type="ECO:0000259" key="7">
    <source>
        <dbReference type="Pfam" id="PF13861"/>
    </source>
</evidence>
<dbReference type="Proteomes" id="UP000282818">
    <property type="component" value="Unassembled WGS sequence"/>
</dbReference>
<evidence type="ECO:0000256" key="3">
    <source>
        <dbReference type="ARBA" id="ARBA00022795"/>
    </source>
</evidence>
<comment type="caution">
    <text evidence="8">The sequence shown here is derived from an EMBL/GenBank/DDBJ whole genome shotgun (WGS) entry which is preliminary data.</text>
</comment>
<keyword evidence="8" id="KW-0966">Cell projection</keyword>
<name>A0A437Q6U5_9GAMM</name>
<evidence type="ECO:0000256" key="4">
    <source>
        <dbReference type="ARBA" id="ARBA00024746"/>
    </source>
</evidence>
<dbReference type="GO" id="GO:0044781">
    <property type="term" value="P:bacterial-type flagellum organization"/>
    <property type="evidence" value="ECO:0007669"/>
    <property type="project" value="UniProtKB-UniRule"/>
</dbReference>
<keyword evidence="8" id="KW-0969">Cilium</keyword>
<evidence type="ECO:0000256" key="5">
    <source>
        <dbReference type="RuleBase" id="RU362076"/>
    </source>
</evidence>
<sequence length="227" mass="24371">MADVNNVNGSPSVYEQINQANQNASTQKTQSESDSDMFMKLMIAQLQNQDPTSPADTNDFMQQISSMSQVESINKLTQSVESMSAQLMTSQAALQASSMVGQKAYINTQVASIGESDEIRGVGSIEKTVDDMRVSITDLSGNVVDSWSMGSRRAGDHEFVWKASEDLPKGSYRVVIEAAEEAGGNYEPVDTFIAHTVNSVTLGQNGVGMRVNTDAGSASINDIKQIG</sequence>
<comment type="function">
    <text evidence="4 5">Required for flagellar hook formation. May act as a scaffolding protein.</text>
</comment>
<evidence type="ECO:0000313" key="8">
    <source>
        <dbReference type="EMBL" id="RVU30241.1"/>
    </source>
</evidence>
<keyword evidence="3 5" id="KW-1005">Bacterial flagellum biogenesis</keyword>
<keyword evidence="8" id="KW-0282">Flagellum</keyword>
<evidence type="ECO:0000256" key="2">
    <source>
        <dbReference type="ARBA" id="ARBA00016013"/>
    </source>
</evidence>
<dbReference type="AlphaFoldDB" id="A0A437Q6U5"/>
<dbReference type="Pfam" id="PF03963">
    <property type="entry name" value="FlgD"/>
    <property type="match status" value="1"/>
</dbReference>
<dbReference type="Pfam" id="PF13860">
    <property type="entry name" value="FlgD_ig"/>
    <property type="match status" value="1"/>
</dbReference>
<accession>A0A437Q6U5</accession>
<dbReference type="Gene3D" id="2.60.40.4070">
    <property type="match status" value="1"/>
</dbReference>
<evidence type="ECO:0000313" key="9">
    <source>
        <dbReference type="Proteomes" id="UP000282818"/>
    </source>
</evidence>
<evidence type="ECO:0000256" key="1">
    <source>
        <dbReference type="ARBA" id="ARBA00010577"/>
    </source>
</evidence>
<organism evidence="8 9">
    <name type="scientific">Neptunomonas marina</name>
    <dbReference type="NCBI Taxonomy" id="1815562"/>
    <lineage>
        <taxon>Bacteria</taxon>
        <taxon>Pseudomonadati</taxon>
        <taxon>Pseudomonadota</taxon>
        <taxon>Gammaproteobacteria</taxon>
        <taxon>Oceanospirillales</taxon>
        <taxon>Oceanospirillaceae</taxon>
        <taxon>Neptunomonas</taxon>
    </lineage>
</organism>